<name>A0AAN8KSG8_9TELE</name>
<keyword evidence="12" id="KW-0493">Microtubule</keyword>
<protein>
    <recommendedName>
        <fullName evidence="12">Kinesin-like protein</fullName>
    </recommendedName>
</protein>
<dbReference type="PANTHER" id="PTHR47969">
    <property type="entry name" value="CHROMOSOME-ASSOCIATED KINESIN KIF4A-RELATED"/>
    <property type="match status" value="1"/>
</dbReference>
<keyword evidence="5 11" id="KW-0067">ATP-binding</keyword>
<dbReference type="GO" id="GO:0007052">
    <property type="term" value="P:mitotic spindle organization"/>
    <property type="evidence" value="ECO:0007669"/>
    <property type="project" value="TreeGrafter"/>
</dbReference>
<dbReference type="GO" id="GO:0005874">
    <property type="term" value="C:microtubule"/>
    <property type="evidence" value="ECO:0007669"/>
    <property type="project" value="UniProtKB-KW"/>
</dbReference>
<comment type="similarity">
    <text evidence="11 12">Belongs to the TRAFAC class myosin-kinesin ATPase superfamily. Kinesin family.</text>
</comment>
<evidence type="ECO:0000313" key="16">
    <source>
        <dbReference type="Proteomes" id="UP001356427"/>
    </source>
</evidence>
<keyword evidence="6" id="KW-0175">Coiled coil</keyword>
<dbReference type="PANTHER" id="PTHR47969:SF8">
    <property type="entry name" value="KINESIN FAMILY MEMBER 7"/>
    <property type="match status" value="1"/>
</dbReference>
<dbReference type="EMBL" id="JAGTTL010000035">
    <property type="protein sequence ID" value="KAK6294480.1"/>
    <property type="molecule type" value="Genomic_DNA"/>
</dbReference>
<evidence type="ECO:0000256" key="8">
    <source>
        <dbReference type="ARBA" id="ARBA00023175"/>
    </source>
</evidence>
<evidence type="ECO:0000256" key="13">
    <source>
        <dbReference type="SAM" id="MobiDB-lite"/>
    </source>
</evidence>
<evidence type="ECO:0000256" key="3">
    <source>
        <dbReference type="ARBA" id="ARBA00022490"/>
    </source>
</evidence>
<feature type="domain" description="Kinesin motor" evidence="14">
    <location>
        <begin position="15"/>
        <end position="352"/>
    </location>
</feature>
<feature type="region of interest" description="Disordered" evidence="13">
    <location>
        <begin position="457"/>
        <end position="501"/>
    </location>
</feature>
<keyword evidence="7" id="KW-0969">Cilium</keyword>
<keyword evidence="16" id="KW-1185">Reference proteome</keyword>
<dbReference type="GO" id="GO:0051231">
    <property type="term" value="P:spindle elongation"/>
    <property type="evidence" value="ECO:0007669"/>
    <property type="project" value="TreeGrafter"/>
</dbReference>
<dbReference type="GO" id="GO:0005875">
    <property type="term" value="C:microtubule associated complex"/>
    <property type="evidence" value="ECO:0007669"/>
    <property type="project" value="TreeGrafter"/>
</dbReference>
<dbReference type="InterPro" id="IPR001752">
    <property type="entry name" value="Kinesin_motor_dom"/>
</dbReference>
<comment type="caution">
    <text evidence="15">The sequence shown here is derived from an EMBL/GenBank/DDBJ whole genome shotgun (WGS) entry which is preliminary data.</text>
</comment>
<evidence type="ECO:0000256" key="2">
    <source>
        <dbReference type="ARBA" id="ARBA00004245"/>
    </source>
</evidence>
<dbReference type="GO" id="GO:0005524">
    <property type="term" value="F:ATP binding"/>
    <property type="evidence" value="ECO:0007669"/>
    <property type="project" value="UniProtKB-UniRule"/>
</dbReference>
<dbReference type="GO" id="GO:0005929">
    <property type="term" value="C:cilium"/>
    <property type="evidence" value="ECO:0007669"/>
    <property type="project" value="UniProtKB-SubCell"/>
</dbReference>
<dbReference type="PROSITE" id="PS50067">
    <property type="entry name" value="KINESIN_MOTOR_2"/>
    <property type="match status" value="1"/>
</dbReference>
<evidence type="ECO:0000256" key="5">
    <source>
        <dbReference type="ARBA" id="ARBA00022840"/>
    </source>
</evidence>
<dbReference type="InterPro" id="IPR027640">
    <property type="entry name" value="Kinesin-like_fam"/>
</dbReference>
<gene>
    <name evidence="15" type="ORF">J4Q44_G00353100</name>
</gene>
<evidence type="ECO:0000259" key="14">
    <source>
        <dbReference type="PROSITE" id="PS50067"/>
    </source>
</evidence>
<dbReference type="FunFam" id="3.40.850.10:FF:000025">
    <property type="entry name" value="kinesin-like protein KIF27 isoform X1"/>
    <property type="match status" value="1"/>
</dbReference>
<dbReference type="Gene3D" id="3.40.850.10">
    <property type="entry name" value="Kinesin motor domain"/>
    <property type="match status" value="1"/>
</dbReference>
<evidence type="ECO:0000256" key="12">
    <source>
        <dbReference type="RuleBase" id="RU000394"/>
    </source>
</evidence>
<evidence type="ECO:0000256" key="6">
    <source>
        <dbReference type="ARBA" id="ARBA00023054"/>
    </source>
</evidence>
<feature type="compositionally biased region" description="Polar residues" evidence="13">
    <location>
        <begin position="459"/>
        <end position="477"/>
    </location>
</feature>
<dbReference type="CDD" id="cd01372">
    <property type="entry name" value="KISc_KIF4"/>
    <property type="match status" value="1"/>
</dbReference>
<keyword evidence="10" id="KW-0966">Cell projection</keyword>
<keyword evidence="9" id="KW-0206">Cytoskeleton</keyword>
<dbReference type="GO" id="GO:0008017">
    <property type="term" value="F:microtubule binding"/>
    <property type="evidence" value="ECO:0007669"/>
    <property type="project" value="InterPro"/>
</dbReference>
<keyword evidence="3" id="KW-0963">Cytoplasm</keyword>
<dbReference type="Pfam" id="PF00225">
    <property type="entry name" value="Kinesin"/>
    <property type="match status" value="1"/>
</dbReference>
<evidence type="ECO:0000313" key="15">
    <source>
        <dbReference type="EMBL" id="KAK6294480.1"/>
    </source>
</evidence>
<dbReference type="PRINTS" id="PR00380">
    <property type="entry name" value="KINESINHEAVY"/>
</dbReference>
<reference evidence="15 16" key="1">
    <citation type="submission" date="2021-04" db="EMBL/GenBank/DDBJ databases">
        <authorList>
            <person name="De Guttry C."/>
            <person name="Zahm M."/>
            <person name="Klopp C."/>
            <person name="Cabau C."/>
            <person name="Louis A."/>
            <person name="Berthelot C."/>
            <person name="Parey E."/>
            <person name="Roest Crollius H."/>
            <person name="Montfort J."/>
            <person name="Robinson-Rechavi M."/>
            <person name="Bucao C."/>
            <person name="Bouchez O."/>
            <person name="Gislard M."/>
            <person name="Lluch J."/>
            <person name="Milhes M."/>
            <person name="Lampietro C."/>
            <person name="Lopez Roques C."/>
            <person name="Donnadieu C."/>
            <person name="Braasch I."/>
            <person name="Desvignes T."/>
            <person name="Postlethwait J."/>
            <person name="Bobe J."/>
            <person name="Wedekind C."/>
            <person name="Guiguen Y."/>
        </authorList>
    </citation>
    <scope>NUCLEOTIDE SEQUENCE [LARGE SCALE GENOMIC DNA]</scope>
    <source>
        <strain evidence="15">Cs_M1</strain>
        <tissue evidence="15">Blood</tissue>
    </source>
</reference>
<evidence type="ECO:0000256" key="10">
    <source>
        <dbReference type="ARBA" id="ARBA00023273"/>
    </source>
</evidence>
<dbReference type="SUPFAM" id="SSF52540">
    <property type="entry name" value="P-loop containing nucleoside triphosphate hydrolases"/>
    <property type="match status" value="1"/>
</dbReference>
<dbReference type="InterPro" id="IPR027417">
    <property type="entry name" value="P-loop_NTPase"/>
</dbReference>
<organism evidence="15 16">
    <name type="scientific">Coregonus suidteri</name>
    <dbReference type="NCBI Taxonomy" id="861788"/>
    <lineage>
        <taxon>Eukaryota</taxon>
        <taxon>Metazoa</taxon>
        <taxon>Chordata</taxon>
        <taxon>Craniata</taxon>
        <taxon>Vertebrata</taxon>
        <taxon>Euteleostomi</taxon>
        <taxon>Actinopterygii</taxon>
        <taxon>Neopterygii</taxon>
        <taxon>Teleostei</taxon>
        <taxon>Protacanthopterygii</taxon>
        <taxon>Salmoniformes</taxon>
        <taxon>Salmonidae</taxon>
        <taxon>Coregoninae</taxon>
        <taxon>Coregonus</taxon>
    </lineage>
</organism>
<dbReference type="InterPro" id="IPR036961">
    <property type="entry name" value="Kinesin_motor_dom_sf"/>
</dbReference>
<comment type="subcellular location">
    <subcellularLocation>
        <location evidence="1">Cell projection</location>
        <location evidence="1">Cilium</location>
    </subcellularLocation>
    <subcellularLocation>
        <location evidence="2">Cytoplasm</location>
        <location evidence="2">Cytoskeleton</location>
    </subcellularLocation>
</comment>
<evidence type="ECO:0000256" key="4">
    <source>
        <dbReference type="ARBA" id="ARBA00022741"/>
    </source>
</evidence>
<keyword evidence="4 11" id="KW-0547">Nucleotide-binding</keyword>
<evidence type="ECO:0000256" key="9">
    <source>
        <dbReference type="ARBA" id="ARBA00023212"/>
    </source>
</evidence>
<dbReference type="InterPro" id="IPR019821">
    <property type="entry name" value="Kinesin_motor_CS"/>
</dbReference>
<sequence>MSPKVPSHGRAEDTAVQVAVRVRPLLPKELLHSHESCMTADPEQRRVTLGHDRHFHCDFLFEETSCQEEVYAVCVQPLIEAFFQGFNATVFAYGQTGSGKTYTIGEANISSFRDEEQGIIPRAVAEVFKLLDENDLSDFSVRVSYLEVYKEDFRDLLEVETASKDIHIREDDKGNIVLCGVKECEVEGLDEVLSLLESGNTARHTGATQMNPHSSRSHTIFSVHMDQRRGGSRAHGNTTTGTGPHVLSSKFHFVDLAGSERILRTGNTGERLKESIQINSGLLALGNVIGALGDPKRRGTHIPYRDSKITRILKDSLGGNAKTLMIACISPSSADFDESLNTLNYAKRARNIQNRATVNCRGEPDRVEGLEQQIRALRRALENRQRSETRIIARSDPDRRSRPGEGEIIRLQAQSAHYRTCTDTAYRLLRELQGEGALTAEQGLRVKDWLCSVEEERSGLTTASGPDSGIESSSTEDTAALRGEGCRQEPGGRDWWGGVGP</sequence>
<dbReference type="GO" id="GO:0007018">
    <property type="term" value="P:microtubule-based movement"/>
    <property type="evidence" value="ECO:0007669"/>
    <property type="project" value="InterPro"/>
</dbReference>
<evidence type="ECO:0000256" key="1">
    <source>
        <dbReference type="ARBA" id="ARBA00004138"/>
    </source>
</evidence>
<accession>A0AAN8KSG8</accession>
<dbReference type="SMART" id="SM00129">
    <property type="entry name" value="KISc"/>
    <property type="match status" value="1"/>
</dbReference>
<proteinExistence type="inferred from homology"/>
<dbReference type="GO" id="GO:0003777">
    <property type="term" value="F:microtubule motor activity"/>
    <property type="evidence" value="ECO:0007669"/>
    <property type="project" value="InterPro"/>
</dbReference>
<keyword evidence="8 11" id="KW-0505">Motor protein</keyword>
<evidence type="ECO:0000256" key="11">
    <source>
        <dbReference type="PROSITE-ProRule" id="PRU00283"/>
    </source>
</evidence>
<dbReference type="PROSITE" id="PS00411">
    <property type="entry name" value="KINESIN_MOTOR_1"/>
    <property type="match status" value="1"/>
</dbReference>
<feature type="binding site" evidence="11">
    <location>
        <begin position="94"/>
        <end position="101"/>
    </location>
    <ligand>
        <name>ATP</name>
        <dbReference type="ChEBI" id="CHEBI:30616"/>
    </ligand>
</feature>
<evidence type="ECO:0000256" key="7">
    <source>
        <dbReference type="ARBA" id="ARBA00023069"/>
    </source>
</evidence>
<dbReference type="AlphaFoldDB" id="A0AAN8KSG8"/>
<dbReference type="Proteomes" id="UP001356427">
    <property type="component" value="Unassembled WGS sequence"/>
</dbReference>